<proteinExistence type="predicted"/>
<dbReference type="EMBL" id="CP118735">
    <property type="protein sequence ID" value="WNY52211.1"/>
    <property type="molecule type" value="Genomic_DNA"/>
</dbReference>
<reference evidence="1" key="1">
    <citation type="submission" date="2023-02" db="EMBL/GenBank/DDBJ databases">
        <title>Streptococcus sp. Genome Sequencing and Assembly.</title>
        <authorList>
            <person name="Shore S.M."/>
            <person name="Nicholson T.L."/>
        </authorList>
    </citation>
    <scope>NUCLEOTIDE SEQUENCE</scope>
    <source>
        <strain evidence="1">29887</strain>
    </source>
</reference>
<sequence>MMARKEMVTLTNMCLIEDKDGNVVVQIRDPERYRWSGVAFPGGDCVIIMTGA</sequence>
<dbReference type="AlphaFoldDB" id="A0AA96VMF7"/>
<accession>A0AA96VMF7</accession>
<dbReference type="KEGG" id="sins:PW252_07030"/>
<evidence type="ECO:0000313" key="1">
    <source>
        <dbReference type="EMBL" id="WNY52211.1"/>
    </source>
</evidence>
<organism evidence="1">
    <name type="scientific">Streptococcus iners</name>
    <dbReference type="NCBI Taxonomy" id="3028084"/>
    <lineage>
        <taxon>Bacteria</taxon>
        <taxon>Bacillati</taxon>
        <taxon>Bacillota</taxon>
        <taxon>Bacilli</taxon>
        <taxon>Lactobacillales</taxon>
        <taxon>Streptococcaceae</taxon>
        <taxon>Streptococcus</taxon>
    </lineage>
</organism>
<gene>
    <name evidence="1" type="ORF">PW252_07030</name>
</gene>
<name>A0AA96VMF7_9STRE</name>
<protein>
    <submittedName>
        <fullName evidence="1">DNA mismatch repair protein MutT</fullName>
    </submittedName>
</protein>
<dbReference type="RefSeq" id="WP_248050958.1">
    <property type="nucleotide sequence ID" value="NZ_CP118735.1"/>
</dbReference>